<dbReference type="Proteomes" id="UP000326924">
    <property type="component" value="Unassembled WGS sequence"/>
</dbReference>
<evidence type="ECO:0000313" key="3">
    <source>
        <dbReference type="EMBL" id="KAA8911049.1"/>
    </source>
</evidence>
<accession>A0A5J5F3Y1</accession>
<feature type="domain" description="Activator of Hsp90 ATPase AHSA1-like N-terminal" evidence="2">
    <location>
        <begin position="9"/>
        <end position="70"/>
    </location>
</feature>
<evidence type="ECO:0000259" key="2">
    <source>
        <dbReference type="SMART" id="SM01000"/>
    </source>
</evidence>
<keyword evidence="4" id="KW-1185">Reference proteome</keyword>
<dbReference type="SMART" id="SM01000">
    <property type="entry name" value="Aha1_N"/>
    <property type="match status" value="1"/>
</dbReference>
<dbReference type="OrthoDB" id="567237at2759"/>
<dbReference type="GO" id="GO:0006457">
    <property type="term" value="P:protein folding"/>
    <property type="evidence" value="ECO:0007669"/>
    <property type="project" value="TreeGrafter"/>
</dbReference>
<dbReference type="AlphaFoldDB" id="A0A5J5F3Y1"/>
<dbReference type="PANTHER" id="PTHR13009:SF22">
    <property type="entry name" value="LD43819P"/>
    <property type="match status" value="1"/>
</dbReference>
<dbReference type="Gene3D" id="3.15.10.20">
    <property type="entry name" value="Activator of Hsp90 ATPase Aha1, N-terminal domain"/>
    <property type="match status" value="1"/>
</dbReference>
<dbReference type="GO" id="GO:0005829">
    <property type="term" value="C:cytosol"/>
    <property type="evidence" value="ECO:0007669"/>
    <property type="project" value="TreeGrafter"/>
</dbReference>
<dbReference type="PANTHER" id="PTHR13009">
    <property type="entry name" value="HEAT SHOCK PROTEIN 90 HSP90 CO-CHAPERONE AHA-1"/>
    <property type="match status" value="1"/>
</dbReference>
<dbReference type="GO" id="GO:0001671">
    <property type="term" value="F:ATPase activator activity"/>
    <property type="evidence" value="ECO:0007669"/>
    <property type="project" value="InterPro"/>
</dbReference>
<dbReference type="InterPro" id="IPR015310">
    <property type="entry name" value="AHSA1-like_N"/>
</dbReference>
<sequence>MVLHNPKVNKDAREWTKDYFSNTLTTIEAEENSVSAKITKVLSVDGDVDVNQRKGKVVTIFDVQVKLEYT</sequence>
<proteinExistence type="inferred from homology"/>
<evidence type="ECO:0000313" key="4">
    <source>
        <dbReference type="Proteomes" id="UP000326924"/>
    </source>
</evidence>
<evidence type="ECO:0000256" key="1">
    <source>
        <dbReference type="ARBA" id="ARBA00006817"/>
    </source>
</evidence>
<dbReference type="GO" id="GO:0051087">
    <property type="term" value="F:protein-folding chaperone binding"/>
    <property type="evidence" value="ECO:0007669"/>
    <property type="project" value="InterPro"/>
</dbReference>
<dbReference type="InParanoid" id="A0A5J5F3Y1"/>
<dbReference type="Pfam" id="PF09229">
    <property type="entry name" value="Aha1_N"/>
    <property type="match status" value="1"/>
</dbReference>
<comment type="caution">
    <text evidence="3">The sequence shown here is derived from an EMBL/GenBank/DDBJ whole genome shotgun (WGS) entry which is preliminary data.</text>
</comment>
<protein>
    <submittedName>
        <fullName evidence="3">Activator of Hsp90 ATPase</fullName>
    </submittedName>
</protein>
<dbReference type="SUPFAM" id="SSF103111">
    <property type="entry name" value="Activator of Hsp90 ATPase, Aha1"/>
    <property type="match status" value="1"/>
</dbReference>
<comment type="similarity">
    <text evidence="1">Belongs to the AHA1 family.</text>
</comment>
<dbReference type="EMBL" id="VXIS01000040">
    <property type="protein sequence ID" value="KAA8911049.1"/>
    <property type="molecule type" value="Genomic_DNA"/>
</dbReference>
<feature type="non-terminal residue" evidence="3">
    <location>
        <position position="70"/>
    </location>
</feature>
<gene>
    <name evidence="3" type="ORF">FN846DRAFT_808968</name>
</gene>
<reference evidence="3 4" key="1">
    <citation type="submission" date="2019-09" db="EMBL/GenBank/DDBJ databases">
        <title>Draft genome of the ectomycorrhizal ascomycete Sphaerosporella brunnea.</title>
        <authorList>
            <consortium name="DOE Joint Genome Institute"/>
            <person name="Benucci G.M."/>
            <person name="Marozzi G."/>
            <person name="Antonielli L."/>
            <person name="Sanchez S."/>
            <person name="Marco P."/>
            <person name="Wang X."/>
            <person name="Falini L.B."/>
            <person name="Barry K."/>
            <person name="Haridas S."/>
            <person name="Lipzen A."/>
            <person name="Labutti K."/>
            <person name="Grigoriev I.V."/>
            <person name="Murat C."/>
            <person name="Martin F."/>
            <person name="Albertini E."/>
            <person name="Donnini D."/>
            <person name="Bonito G."/>
        </authorList>
    </citation>
    <scope>NUCLEOTIDE SEQUENCE [LARGE SCALE GENOMIC DNA]</scope>
    <source>
        <strain evidence="3 4">Sb_GMNB300</strain>
    </source>
</reference>
<name>A0A5J5F3Y1_9PEZI</name>
<dbReference type="InterPro" id="IPR036338">
    <property type="entry name" value="Aha1"/>
</dbReference>
<organism evidence="3 4">
    <name type="scientific">Sphaerosporella brunnea</name>
    <dbReference type="NCBI Taxonomy" id="1250544"/>
    <lineage>
        <taxon>Eukaryota</taxon>
        <taxon>Fungi</taxon>
        <taxon>Dikarya</taxon>
        <taxon>Ascomycota</taxon>
        <taxon>Pezizomycotina</taxon>
        <taxon>Pezizomycetes</taxon>
        <taxon>Pezizales</taxon>
        <taxon>Pyronemataceae</taxon>
        <taxon>Sphaerosporella</taxon>
    </lineage>
</organism>